<gene>
    <name evidence="11" type="ORF">PCAR00345_LOCUS21752</name>
</gene>
<dbReference type="PANTHER" id="PTHR14326:SF44">
    <property type="entry name" value="TARGETING PROTEIN FOR XKLP2"/>
    <property type="match status" value="1"/>
</dbReference>
<evidence type="ECO:0000259" key="9">
    <source>
        <dbReference type="Pfam" id="PF06886"/>
    </source>
</evidence>
<feature type="coiled-coil region" evidence="7">
    <location>
        <begin position="689"/>
        <end position="728"/>
    </location>
</feature>
<feature type="compositionally biased region" description="Low complexity" evidence="8">
    <location>
        <begin position="542"/>
        <end position="558"/>
    </location>
</feature>
<feature type="region of interest" description="Disordered" evidence="8">
    <location>
        <begin position="85"/>
        <end position="269"/>
    </location>
</feature>
<feature type="region of interest" description="Disordered" evidence="8">
    <location>
        <begin position="1"/>
        <end position="52"/>
    </location>
</feature>
<evidence type="ECO:0000259" key="10">
    <source>
        <dbReference type="Pfam" id="PF12214"/>
    </source>
</evidence>
<keyword evidence="4" id="KW-0963">Cytoplasm</keyword>
<evidence type="ECO:0008006" key="12">
    <source>
        <dbReference type="Google" id="ProtNLM"/>
    </source>
</evidence>
<evidence type="ECO:0000256" key="2">
    <source>
        <dbReference type="ARBA" id="ARBA00004186"/>
    </source>
</evidence>
<sequence length="759" mass="81746">MTGAKPNKKTIRKSKSAAATMAASAAPTITSASDAPAPQAEPPKAAVPAQDSALQNALATMQATVKASVPRLQIPQDVLSVTLPAKSKSARGSAPADAKSTPSNIPKPVQKTIATPTSPPPVSERIGASPAAKPNPAAAPPEQPPPPAAVCQTARPSCAYAKATAASNAHKWEESREAEPPRPQTARGRLSVPSVAMKTTSASRGHSVGHAPVAETSAPLAVAEAAQPVQAQPAHAQPHAPLAKPKAPELSTAKRAPKAKPPTSEELELLNAMREIKEQQLRRDKWRSQLDKVLADVGTTLPARSTMQLTVPKEFELHAPRSQTSSASDEEKPVEKPVAEQVRDFHKTPKRFRSRPSNSHEPPPKCELSSHVPTQPVAVVLSTEQRAAAHKETVKSFAEIEAEQMASMPKFKALPLNRKVLESGMGSGHLGVPRVQKPKPTQPEAFNLSSNAKTNVKPLLTSSSSEPNFSFKARPFNKELMQGKPMGVRAVTPRKPTEPHSPHLSTTARASTRAPAPPAKDDSFATFKARPMPVFSPTAAQPPSETTTPRPTTSPRPFSLTSEARHVAALAQFQQRIAREEEELRQSRAFKARPMPVGEAWAPANGKAAIASGEARPFSLQTDARHDLYEATLQERLRAAEEDLRKSREFHARSADVVHKQKFVPAKSTKPLTEVSAYEIRSEKRAEERRKWEAAAAAARADRERQQRQAEIEKLKREAEEIAALRKSMVPHARPATVLKAKPFKPQLASARSATCTKA</sequence>
<evidence type="ECO:0000256" key="8">
    <source>
        <dbReference type="SAM" id="MobiDB-lite"/>
    </source>
</evidence>
<dbReference type="PANTHER" id="PTHR14326">
    <property type="entry name" value="TARGETING PROTEIN FOR XKLP2"/>
    <property type="match status" value="1"/>
</dbReference>
<feature type="compositionally biased region" description="Low complexity" evidence="8">
    <location>
        <begin position="218"/>
        <end position="249"/>
    </location>
</feature>
<dbReference type="Pfam" id="PF12214">
    <property type="entry name" value="TPX2_importin"/>
    <property type="match status" value="1"/>
</dbReference>
<dbReference type="GO" id="GO:0005874">
    <property type="term" value="C:microtubule"/>
    <property type="evidence" value="ECO:0007669"/>
    <property type="project" value="InterPro"/>
</dbReference>
<feature type="domain" description="TPX2 central" evidence="10">
    <location>
        <begin position="374"/>
        <end position="504"/>
    </location>
</feature>
<evidence type="ECO:0000256" key="1">
    <source>
        <dbReference type="ARBA" id="ARBA00004123"/>
    </source>
</evidence>
<keyword evidence="5" id="KW-0206">Cytoskeleton</keyword>
<proteinExistence type="inferred from homology"/>
<dbReference type="Pfam" id="PF06886">
    <property type="entry name" value="TPX2"/>
    <property type="match status" value="1"/>
</dbReference>
<feature type="compositionally biased region" description="Low complexity" evidence="8">
    <location>
        <begin position="505"/>
        <end position="514"/>
    </location>
</feature>
<feature type="coiled-coil region" evidence="7">
    <location>
        <begin position="269"/>
        <end position="296"/>
    </location>
</feature>
<evidence type="ECO:0000256" key="4">
    <source>
        <dbReference type="ARBA" id="ARBA00022490"/>
    </source>
</evidence>
<dbReference type="GO" id="GO:0005819">
    <property type="term" value="C:spindle"/>
    <property type="evidence" value="ECO:0007669"/>
    <property type="project" value="UniProtKB-SubCell"/>
</dbReference>
<dbReference type="InterPro" id="IPR009675">
    <property type="entry name" value="TPX2_fam"/>
</dbReference>
<protein>
    <recommendedName>
        <fullName evidence="12">TPX2 C-terminal domain-containing protein</fullName>
    </recommendedName>
</protein>
<comment type="subcellular location">
    <subcellularLocation>
        <location evidence="2">Cytoplasm</location>
        <location evidence="2">Cytoskeleton</location>
        <location evidence="2">Spindle</location>
    </subcellularLocation>
    <subcellularLocation>
        <location evidence="1">Nucleus</location>
    </subcellularLocation>
</comment>
<keyword evidence="7" id="KW-0175">Coiled coil</keyword>
<name>A0A7S4BLB2_CHRCT</name>
<organism evidence="11">
    <name type="scientific">Chrysotila carterae</name>
    <name type="common">Marine alga</name>
    <name type="synonym">Syracosphaera carterae</name>
    <dbReference type="NCBI Taxonomy" id="13221"/>
    <lineage>
        <taxon>Eukaryota</taxon>
        <taxon>Haptista</taxon>
        <taxon>Haptophyta</taxon>
        <taxon>Prymnesiophyceae</taxon>
        <taxon>Isochrysidales</taxon>
        <taxon>Isochrysidaceae</taxon>
        <taxon>Chrysotila</taxon>
    </lineage>
</organism>
<evidence type="ECO:0000256" key="3">
    <source>
        <dbReference type="ARBA" id="ARBA00005885"/>
    </source>
</evidence>
<feature type="compositionally biased region" description="Basic residues" evidence="8">
    <location>
        <begin position="1"/>
        <end position="15"/>
    </location>
</feature>
<feature type="compositionally biased region" description="Pro residues" evidence="8">
    <location>
        <begin position="137"/>
        <end position="148"/>
    </location>
</feature>
<feature type="compositionally biased region" description="Basic and acidic residues" evidence="8">
    <location>
        <begin position="329"/>
        <end position="347"/>
    </location>
</feature>
<feature type="compositionally biased region" description="Low complexity" evidence="8">
    <location>
        <begin position="16"/>
        <end position="49"/>
    </location>
</feature>
<evidence type="ECO:0000313" key="11">
    <source>
        <dbReference type="EMBL" id="CAE0769140.1"/>
    </source>
</evidence>
<evidence type="ECO:0000256" key="6">
    <source>
        <dbReference type="ARBA" id="ARBA00023242"/>
    </source>
</evidence>
<accession>A0A7S4BLB2</accession>
<evidence type="ECO:0000256" key="5">
    <source>
        <dbReference type="ARBA" id="ARBA00023212"/>
    </source>
</evidence>
<dbReference type="InterPro" id="IPR027329">
    <property type="entry name" value="TPX2_C"/>
</dbReference>
<reference evidence="11" key="1">
    <citation type="submission" date="2021-01" db="EMBL/GenBank/DDBJ databases">
        <authorList>
            <person name="Corre E."/>
            <person name="Pelletier E."/>
            <person name="Niang G."/>
            <person name="Scheremetjew M."/>
            <person name="Finn R."/>
            <person name="Kale V."/>
            <person name="Holt S."/>
            <person name="Cochrane G."/>
            <person name="Meng A."/>
            <person name="Brown T."/>
            <person name="Cohen L."/>
        </authorList>
    </citation>
    <scope>NUCLEOTIDE SEQUENCE</scope>
    <source>
        <strain evidence="11">CCMP645</strain>
    </source>
</reference>
<feature type="compositionally biased region" description="Basic and acidic residues" evidence="8">
    <location>
        <begin position="170"/>
        <end position="180"/>
    </location>
</feature>
<dbReference type="GO" id="GO:0060236">
    <property type="term" value="P:regulation of mitotic spindle organization"/>
    <property type="evidence" value="ECO:0007669"/>
    <property type="project" value="InterPro"/>
</dbReference>
<feature type="domain" description="TPX2 C-terminal" evidence="9">
    <location>
        <begin position="680"/>
        <end position="746"/>
    </location>
</feature>
<feature type="region of interest" description="Disordered" evidence="8">
    <location>
        <begin position="489"/>
        <end position="558"/>
    </location>
</feature>
<dbReference type="InterPro" id="IPR027330">
    <property type="entry name" value="TPX2_central_dom"/>
</dbReference>
<comment type="similarity">
    <text evidence="3">Belongs to the TPX2 family.</text>
</comment>
<dbReference type="EMBL" id="HBIZ01034135">
    <property type="protein sequence ID" value="CAE0769140.1"/>
    <property type="molecule type" value="Transcribed_RNA"/>
</dbReference>
<keyword evidence="6" id="KW-0539">Nucleus</keyword>
<feature type="region of interest" description="Disordered" evidence="8">
    <location>
        <begin position="300"/>
        <end position="373"/>
    </location>
</feature>
<dbReference type="AlphaFoldDB" id="A0A7S4BLB2"/>
<dbReference type="GO" id="GO:0005634">
    <property type="term" value="C:nucleus"/>
    <property type="evidence" value="ECO:0007669"/>
    <property type="project" value="UniProtKB-SubCell"/>
</dbReference>
<evidence type="ECO:0000256" key="7">
    <source>
        <dbReference type="SAM" id="Coils"/>
    </source>
</evidence>